<gene>
    <name evidence="2" type="primary">20354669</name>
    <name evidence="1" type="ORF">GGTG_14211</name>
</gene>
<dbReference type="AlphaFoldDB" id="J3PKY5"/>
<keyword evidence="3" id="KW-1185">Reference proteome</keyword>
<dbReference type="OrthoDB" id="5239585at2759"/>
<name>J3PKY5_GAET3</name>
<reference evidence="3" key="1">
    <citation type="submission" date="2010-07" db="EMBL/GenBank/DDBJ databases">
        <title>The genome sequence of Gaeumannomyces graminis var. tritici strain R3-111a-1.</title>
        <authorList>
            <consortium name="The Broad Institute Genome Sequencing Platform"/>
            <person name="Ma L.-J."/>
            <person name="Dead R."/>
            <person name="Young S."/>
            <person name="Zeng Q."/>
            <person name="Koehrsen M."/>
            <person name="Alvarado L."/>
            <person name="Berlin A."/>
            <person name="Chapman S.B."/>
            <person name="Chen Z."/>
            <person name="Freedman E."/>
            <person name="Gellesch M."/>
            <person name="Goldberg J."/>
            <person name="Griggs A."/>
            <person name="Gujja S."/>
            <person name="Heilman E.R."/>
            <person name="Heiman D."/>
            <person name="Hepburn T."/>
            <person name="Howarth C."/>
            <person name="Jen D."/>
            <person name="Larson L."/>
            <person name="Mehta T."/>
            <person name="Neiman D."/>
            <person name="Pearson M."/>
            <person name="Roberts A."/>
            <person name="Saif S."/>
            <person name="Shea T."/>
            <person name="Shenoy N."/>
            <person name="Sisk P."/>
            <person name="Stolte C."/>
            <person name="Sykes S."/>
            <person name="Walk T."/>
            <person name="White J."/>
            <person name="Yandava C."/>
            <person name="Haas B."/>
            <person name="Nusbaum C."/>
            <person name="Birren B."/>
        </authorList>
    </citation>
    <scope>NUCLEOTIDE SEQUENCE [LARGE SCALE GENOMIC DNA]</scope>
    <source>
        <strain evidence="3">R3-111a-1</strain>
    </source>
</reference>
<dbReference type="Proteomes" id="UP000006039">
    <property type="component" value="Unassembled WGS sequence"/>
</dbReference>
<reference evidence="2" key="5">
    <citation type="submission" date="2018-04" db="UniProtKB">
        <authorList>
            <consortium name="EnsemblFungi"/>
        </authorList>
    </citation>
    <scope>IDENTIFICATION</scope>
    <source>
        <strain evidence="2">R3-111a-1</strain>
    </source>
</reference>
<dbReference type="HOGENOM" id="CLU_133943_0_0_1"/>
<dbReference type="GeneID" id="20354669"/>
<protein>
    <submittedName>
        <fullName evidence="1 2">Uncharacterized protein</fullName>
    </submittedName>
</protein>
<dbReference type="VEuPathDB" id="FungiDB:GGTG_14211"/>
<evidence type="ECO:0000313" key="2">
    <source>
        <dbReference type="EnsemblFungi" id="EJT68211"/>
    </source>
</evidence>
<reference evidence="1" key="2">
    <citation type="submission" date="2010-07" db="EMBL/GenBank/DDBJ databases">
        <authorList>
            <consortium name="The Broad Institute Genome Sequencing Platform"/>
            <consortium name="Broad Institute Genome Sequencing Center for Infectious Disease"/>
            <person name="Ma L.-J."/>
            <person name="Dead R."/>
            <person name="Young S."/>
            <person name="Zeng Q."/>
            <person name="Koehrsen M."/>
            <person name="Alvarado L."/>
            <person name="Berlin A."/>
            <person name="Chapman S.B."/>
            <person name="Chen Z."/>
            <person name="Freedman E."/>
            <person name="Gellesch M."/>
            <person name="Goldberg J."/>
            <person name="Griggs A."/>
            <person name="Gujja S."/>
            <person name="Heilman E.R."/>
            <person name="Heiman D."/>
            <person name="Hepburn T."/>
            <person name="Howarth C."/>
            <person name="Jen D."/>
            <person name="Larson L."/>
            <person name="Mehta T."/>
            <person name="Neiman D."/>
            <person name="Pearson M."/>
            <person name="Roberts A."/>
            <person name="Saif S."/>
            <person name="Shea T."/>
            <person name="Shenoy N."/>
            <person name="Sisk P."/>
            <person name="Stolte C."/>
            <person name="Sykes S."/>
            <person name="Walk T."/>
            <person name="White J."/>
            <person name="Yandava C."/>
            <person name="Haas B."/>
            <person name="Nusbaum C."/>
            <person name="Birren B."/>
        </authorList>
    </citation>
    <scope>NUCLEOTIDE SEQUENCE</scope>
    <source>
        <strain evidence="1">R3-111a-1</strain>
    </source>
</reference>
<evidence type="ECO:0000313" key="1">
    <source>
        <dbReference type="EMBL" id="EJT68211.1"/>
    </source>
</evidence>
<dbReference type="EnsemblFungi" id="EJT68211">
    <property type="protein sequence ID" value="EJT68211"/>
    <property type="gene ID" value="GGTG_14211"/>
</dbReference>
<dbReference type="EMBL" id="GL385572">
    <property type="protein sequence ID" value="EJT68211.1"/>
    <property type="molecule type" value="Genomic_DNA"/>
</dbReference>
<accession>J3PKY5</accession>
<proteinExistence type="predicted"/>
<reference evidence="1" key="3">
    <citation type="submission" date="2010-09" db="EMBL/GenBank/DDBJ databases">
        <title>Annotation of Gaeumannomyces graminis var. tritici R3-111a-1.</title>
        <authorList>
            <consortium name="The Broad Institute Genome Sequencing Platform"/>
            <person name="Ma L.-J."/>
            <person name="Dead R."/>
            <person name="Young S.K."/>
            <person name="Zeng Q."/>
            <person name="Gargeya S."/>
            <person name="Fitzgerald M."/>
            <person name="Haas B."/>
            <person name="Abouelleil A."/>
            <person name="Alvarado L."/>
            <person name="Arachchi H.M."/>
            <person name="Berlin A."/>
            <person name="Brown A."/>
            <person name="Chapman S.B."/>
            <person name="Chen Z."/>
            <person name="Dunbar C."/>
            <person name="Freedman E."/>
            <person name="Gearin G."/>
            <person name="Gellesch M."/>
            <person name="Goldberg J."/>
            <person name="Griggs A."/>
            <person name="Gujja S."/>
            <person name="Heiman D."/>
            <person name="Howarth C."/>
            <person name="Larson L."/>
            <person name="Lui A."/>
            <person name="MacDonald P.J.P."/>
            <person name="Mehta T."/>
            <person name="Montmayeur A."/>
            <person name="Murphy C."/>
            <person name="Neiman D."/>
            <person name="Pearson M."/>
            <person name="Priest M."/>
            <person name="Roberts A."/>
            <person name="Saif S."/>
            <person name="Shea T."/>
            <person name="Shenoy N."/>
            <person name="Sisk P."/>
            <person name="Stolte C."/>
            <person name="Sykes S."/>
            <person name="Yandava C."/>
            <person name="Wortman J."/>
            <person name="Nusbaum C."/>
            <person name="Birren B."/>
        </authorList>
    </citation>
    <scope>NUCLEOTIDE SEQUENCE</scope>
    <source>
        <strain evidence="1">R3-111a-1</strain>
    </source>
</reference>
<organism evidence="1">
    <name type="scientific">Gaeumannomyces tritici (strain R3-111a-1)</name>
    <name type="common">Wheat and barley take-all root rot fungus</name>
    <name type="synonym">Gaeumannomyces graminis var. tritici</name>
    <dbReference type="NCBI Taxonomy" id="644352"/>
    <lineage>
        <taxon>Eukaryota</taxon>
        <taxon>Fungi</taxon>
        <taxon>Dikarya</taxon>
        <taxon>Ascomycota</taxon>
        <taxon>Pezizomycotina</taxon>
        <taxon>Sordariomycetes</taxon>
        <taxon>Sordariomycetidae</taxon>
        <taxon>Magnaporthales</taxon>
        <taxon>Magnaporthaceae</taxon>
        <taxon>Gaeumannomyces</taxon>
    </lineage>
</organism>
<dbReference type="RefSeq" id="XP_009230402.1">
    <property type="nucleotide sequence ID" value="XM_009232138.1"/>
</dbReference>
<evidence type="ECO:0000313" key="3">
    <source>
        <dbReference type="Proteomes" id="UP000006039"/>
    </source>
</evidence>
<sequence length="129" mass="13963">MADRPRSEIVRDNPIGNGLATFYALFASICDEKQVPRTPDALDFQTIVIALLSALQILPASRLLRSGGTGKNVLADIARLNLAVASDDFDLDRIKPLLRAALAGDPNDALIWDQFRQLLGIPPRCGQGP</sequence>
<reference evidence="2" key="4">
    <citation type="journal article" date="2015" name="G3 (Bethesda)">
        <title>Genome sequences of three phytopathogenic species of the Magnaporthaceae family of fungi.</title>
        <authorList>
            <person name="Okagaki L.H."/>
            <person name="Nunes C.C."/>
            <person name="Sailsbery J."/>
            <person name="Clay B."/>
            <person name="Brown D."/>
            <person name="John T."/>
            <person name="Oh Y."/>
            <person name="Young N."/>
            <person name="Fitzgerald M."/>
            <person name="Haas B.J."/>
            <person name="Zeng Q."/>
            <person name="Young S."/>
            <person name="Adiconis X."/>
            <person name="Fan L."/>
            <person name="Levin J.Z."/>
            <person name="Mitchell T.K."/>
            <person name="Okubara P.A."/>
            <person name="Farman M.L."/>
            <person name="Kohn L.M."/>
            <person name="Birren B."/>
            <person name="Ma L.-J."/>
            <person name="Dean R.A."/>
        </authorList>
    </citation>
    <scope>NUCLEOTIDE SEQUENCE</scope>
    <source>
        <strain evidence="2">R3-111a-1</strain>
    </source>
</reference>
<dbReference type="STRING" id="644352.J3PKY5"/>